<feature type="compositionally biased region" description="Polar residues" evidence="1">
    <location>
        <begin position="41"/>
        <end position="50"/>
    </location>
</feature>
<comment type="caution">
    <text evidence="2">The sequence shown here is derived from an EMBL/GenBank/DDBJ whole genome shotgun (WGS) entry which is preliminary data.</text>
</comment>
<feature type="compositionally biased region" description="Polar residues" evidence="1">
    <location>
        <begin position="91"/>
        <end position="100"/>
    </location>
</feature>
<proteinExistence type="predicted"/>
<evidence type="ECO:0000313" key="2">
    <source>
        <dbReference type="EMBL" id="KAK3762920.1"/>
    </source>
</evidence>
<protein>
    <submittedName>
        <fullName evidence="2">Uncharacterized protein</fullName>
    </submittedName>
</protein>
<keyword evidence="3" id="KW-1185">Reference proteome</keyword>
<feature type="region of interest" description="Disordered" evidence="1">
    <location>
        <begin position="36"/>
        <end position="107"/>
    </location>
</feature>
<evidence type="ECO:0000313" key="3">
    <source>
        <dbReference type="Proteomes" id="UP001283361"/>
    </source>
</evidence>
<dbReference type="Proteomes" id="UP001283361">
    <property type="component" value="Unassembled WGS sequence"/>
</dbReference>
<dbReference type="AlphaFoldDB" id="A0AAE0Z565"/>
<evidence type="ECO:0000256" key="1">
    <source>
        <dbReference type="SAM" id="MobiDB-lite"/>
    </source>
</evidence>
<reference evidence="2" key="1">
    <citation type="journal article" date="2023" name="G3 (Bethesda)">
        <title>A reference genome for the long-term kleptoplast-retaining sea slug Elysia crispata morphotype clarki.</title>
        <authorList>
            <person name="Eastman K.E."/>
            <person name="Pendleton A.L."/>
            <person name="Shaikh M.A."/>
            <person name="Suttiyut T."/>
            <person name="Ogas R."/>
            <person name="Tomko P."/>
            <person name="Gavelis G."/>
            <person name="Widhalm J.R."/>
            <person name="Wisecaver J.H."/>
        </authorList>
    </citation>
    <scope>NUCLEOTIDE SEQUENCE</scope>
    <source>
        <strain evidence="2">ECLA1</strain>
    </source>
</reference>
<gene>
    <name evidence="2" type="ORF">RRG08_008138</name>
</gene>
<dbReference type="EMBL" id="JAWDGP010004625">
    <property type="protein sequence ID" value="KAK3762920.1"/>
    <property type="molecule type" value="Genomic_DNA"/>
</dbReference>
<name>A0AAE0Z565_9GAST</name>
<sequence length="107" mass="12401">MVEAISAHILANFTTKSYKISRTDCQTTVKPRLELARRSHTSPLDQSQRLSDYREAKVRAGQTESHFTARSVSETVRLQERRLERARRSHTSPLDQSQRLSDYRKQG</sequence>
<accession>A0AAE0Z565</accession>
<feature type="compositionally biased region" description="Polar residues" evidence="1">
    <location>
        <begin position="62"/>
        <end position="76"/>
    </location>
</feature>
<organism evidence="2 3">
    <name type="scientific">Elysia crispata</name>
    <name type="common">lettuce slug</name>
    <dbReference type="NCBI Taxonomy" id="231223"/>
    <lineage>
        <taxon>Eukaryota</taxon>
        <taxon>Metazoa</taxon>
        <taxon>Spiralia</taxon>
        <taxon>Lophotrochozoa</taxon>
        <taxon>Mollusca</taxon>
        <taxon>Gastropoda</taxon>
        <taxon>Heterobranchia</taxon>
        <taxon>Euthyneura</taxon>
        <taxon>Panpulmonata</taxon>
        <taxon>Sacoglossa</taxon>
        <taxon>Placobranchoidea</taxon>
        <taxon>Plakobranchidae</taxon>
        <taxon>Elysia</taxon>
    </lineage>
</organism>